<sequence length="45" mass="5320">MTRLKWLSKISNQDKGSTIENYKASRKPFKTFIFKNKNTLSISLR</sequence>
<gene>
    <name evidence="1" type="ORF">BN1326_90011</name>
</gene>
<protein>
    <submittedName>
        <fullName evidence="1">Uncharacterized protein</fullName>
    </submittedName>
</protein>
<proteinExistence type="predicted"/>
<reference evidence="1 2" key="1">
    <citation type="submission" date="2015-04" db="EMBL/GenBank/DDBJ databases">
        <authorList>
            <person name="Cao L."/>
            <person name="Gao C.H."/>
        </authorList>
    </citation>
    <scope>NUCLEOTIDE SEQUENCE [LARGE SCALE GENOMIC DNA]</scope>
    <source>
        <strain evidence="1 2">SH3</strain>
    </source>
</reference>
<evidence type="ECO:0000313" key="2">
    <source>
        <dbReference type="Proteomes" id="UP000236509"/>
    </source>
</evidence>
<accession>A0A7U7PYS2</accession>
<name>A0A7U7PYS2_9STAP</name>
<dbReference type="AlphaFoldDB" id="A0A7U7PYS2"/>
<comment type="caution">
    <text evidence="1">The sequence shown here is derived from an EMBL/GenBank/DDBJ whole genome shotgun (WGS) entry which is preliminary data.</text>
</comment>
<evidence type="ECO:0000313" key="1">
    <source>
        <dbReference type="EMBL" id="CRI29233.1"/>
    </source>
</evidence>
<dbReference type="EMBL" id="CVOU01000021">
    <property type="protein sequence ID" value="CRI29233.1"/>
    <property type="molecule type" value="Genomic_DNA"/>
</dbReference>
<organism evidence="1 2">
    <name type="scientific">Staphylococcus argenteus</name>
    <dbReference type="NCBI Taxonomy" id="985002"/>
    <lineage>
        <taxon>Bacteria</taxon>
        <taxon>Bacillati</taxon>
        <taxon>Bacillota</taxon>
        <taxon>Bacilli</taxon>
        <taxon>Bacillales</taxon>
        <taxon>Staphylococcaceae</taxon>
        <taxon>Staphylococcus</taxon>
    </lineage>
</organism>
<dbReference type="Proteomes" id="UP000236509">
    <property type="component" value="Unassembled WGS sequence"/>
</dbReference>
<keyword evidence="2" id="KW-1185">Reference proteome</keyword>